<dbReference type="Proteomes" id="UP000198968">
    <property type="component" value="Unassembled WGS sequence"/>
</dbReference>
<evidence type="ECO:0000313" key="2">
    <source>
        <dbReference type="Proteomes" id="UP000198968"/>
    </source>
</evidence>
<dbReference type="EMBL" id="FOVG01000002">
    <property type="protein sequence ID" value="SFN91435.1"/>
    <property type="molecule type" value="Genomic_DNA"/>
</dbReference>
<dbReference type="Gene3D" id="3.40.50.1240">
    <property type="entry name" value="Phosphoglycerate mutase-like"/>
    <property type="match status" value="1"/>
</dbReference>
<dbReference type="AlphaFoldDB" id="A0A1I5CWQ8"/>
<dbReference type="OrthoDB" id="9156506at2"/>
<protein>
    <submittedName>
        <fullName evidence="1">Broad specificity phosphatase PhoE</fullName>
    </submittedName>
</protein>
<organism evidence="1 2">
    <name type="scientific">Candidatus Pantoea varia</name>
    <dbReference type="NCBI Taxonomy" id="1881036"/>
    <lineage>
        <taxon>Bacteria</taxon>
        <taxon>Pseudomonadati</taxon>
        <taxon>Pseudomonadota</taxon>
        <taxon>Gammaproteobacteria</taxon>
        <taxon>Enterobacterales</taxon>
        <taxon>Erwiniaceae</taxon>
        <taxon>Pantoea</taxon>
    </lineage>
</organism>
<sequence length="184" mass="20514">MKIILMRHGKPDHQAAGRQSVQALADWCEAYDLSQVSDGPPPRSIEIARQATFIVCSPLPRAQSSLSQLGLQPHEVDALFSEVAVPLLRTSAVQLPTLCWLALLRLLWFCGYAGDAESLHHARSRASAAAEKLIEHSQRGTVLLLGHGIMNKMIARELRKRGWQAEKHASSRHWSTAIYHRPFI</sequence>
<dbReference type="SUPFAM" id="SSF53254">
    <property type="entry name" value="Phosphoglycerate mutase-like"/>
    <property type="match status" value="1"/>
</dbReference>
<dbReference type="Pfam" id="PF00300">
    <property type="entry name" value="His_Phos_1"/>
    <property type="match status" value="1"/>
</dbReference>
<keyword evidence="2" id="KW-1185">Reference proteome</keyword>
<dbReference type="InterPro" id="IPR029033">
    <property type="entry name" value="His_PPase_superfam"/>
</dbReference>
<dbReference type="InterPro" id="IPR013078">
    <property type="entry name" value="His_Pase_superF_clade-1"/>
</dbReference>
<gene>
    <name evidence="1" type="ORF">SAMN05428971_2498</name>
</gene>
<accession>A0A1I5CWQ8</accession>
<evidence type="ECO:0000313" key="1">
    <source>
        <dbReference type="EMBL" id="SFN91435.1"/>
    </source>
</evidence>
<name>A0A1I5CWQ8_9GAMM</name>
<reference evidence="2" key="1">
    <citation type="submission" date="2016-10" db="EMBL/GenBank/DDBJ databases">
        <authorList>
            <person name="Varghese N."/>
            <person name="Submissions S."/>
        </authorList>
    </citation>
    <scope>NUCLEOTIDE SEQUENCE [LARGE SCALE GENOMIC DNA]</scope>
    <source>
        <strain evidence="2">OV426</strain>
    </source>
</reference>
<dbReference type="RefSeq" id="WP_090964103.1">
    <property type="nucleotide sequence ID" value="NZ_FOVG01000002.1"/>
</dbReference>
<proteinExistence type="predicted"/>